<dbReference type="EMBL" id="JAVQLW010000001">
    <property type="protein sequence ID" value="MDS9468640.1"/>
    <property type="molecule type" value="Genomic_DNA"/>
</dbReference>
<gene>
    <name evidence="7" type="ORF">RGQ15_13815</name>
</gene>
<keyword evidence="8" id="KW-1185">Reference proteome</keyword>
<evidence type="ECO:0000256" key="2">
    <source>
        <dbReference type="ARBA" id="ARBA00022475"/>
    </source>
</evidence>
<evidence type="ECO:0000313" key="7">
    <source>
        <dbReference type="EMBL" id="MDS9468640.1"/>
    </source>
</evidence>
<feature type="transmembrane region" description="Helical" evidence="6">
    <location>
        <begin position="389"/>
        <end position="411"/>
    </location>
</feature>
<name>A0ABU2HUA7_9RHOB</name>
<dbReference type="InterPro" id="IPR000537">
    <property type="entry name" value="UbiA_prenyltransferase"/>
</dbReference>
<keyword evidence="5 6" id="KW-0472">Membrane</keyword>
<sequence length="479" mass="51833">MRLNDAALVVDMDGTLIKSDSLHETLLRLVVEHPIPSIGLPGLVTRGKPEFKRLVADRKILAPDNLPYNEAVIEMVRRARAEGRTTALVSAADHRQVEVVAAHLGLFDLAVGTGAMAAGAGNIAGSGKAALLRQTFGEKGFDYIGDSRADLPVWAAARDAYVVGPSTGLHKAAEEHGLRLIAVDKPGPRWRPALRAMRPHQWSKNFLVLLPALAAHDLSALGPALIAMLIFCFVASSVYLLNDLIDLPSDRAHPRKRLRPFASGALKIRDGLMLAAGLMVVSLLLSLALLPPLFLAVLALYFVTTFAYSIWLKRKVLIDVVTLAGLYTLRIIAGAAATGIILSPWLLGFSMFIFFSLAAIKRQAELTDFGKNGDEKPAGRGYMASDLPVVRGIAISAGQAAVLVFALYVNSTAIEDLYKRPELMWLICPILLYWLGRMELMTHRGYMSDDPIVFAARDRVSQVCVLTMALVVVAAVFGG</sequence>
<organism evidence="7 8">
    <name type="scientific">Paracoccus aurantius</name>
    <dbReference type="NCBI Taxonomy" id="3073814"/>
    <lineage>
        <taxon>Bacteria</taxon>
        <taxon>Pseudomonadati</taxon>
        <taxon>Pseudomonadota</taxon>
        <taxon>Alphaproteobacteria</taxon>
        <taxon>Rhodobacterales</taxon>
        <taxon>Paracoccaceae</taxon>
        <taxon>Paracoccus</taxon>
    </lineage>
</organism>
<dbReference type="Pfam" id="PF12710">
    <property type="entry name" value="HAD"/>
    <property type="match status" value="1"/>
</dbReference>
<dbReference type="InterPro" id="IPR039653">
    <property type="entry name" value="Prenyltransferase"/>
</dbReference>
<accession>A0ABU2HUA7</accession>
<dbReference type="InterPro" id="IPR036412">
    <property type="entry name" value="HAD-like_sf"/>
</dbReference>
<dbReference type="InterPro" id="IPR044878">
    <property type="entry name" value="UbiA_sf"/>
</dbReference>
<dbReference type="Gene3D" id="1.10.357.140">
    <property type="entry name" value="UbiA prenyltransferase"/>
    <property type="match status" value="1"/>
</dbReference>
<reference evidence="8" key="1">
    <citation type="submission" date="2023-07" db="EMBL/GenBank/DDBJ databases">
        <title>Paracoccus sp. MBLB3053 whole genome sequence.</title>
        <authorList>
            <person name="Hwang C.Y."/>
            <person name="Cho E.-S."/>
            <person name="Seo M.-J."/>
        </authorList>
    </citation>
    <scope>NUCLEOTIDE SEQUENCE [LARGE SCALE GENOMIC DNA]</scope>
    <source>
        <strain evidence="8">MBLB3053</strain>
    </source>
</reference>
<protein>
    <submittedName>
        <fullName evidence="7">UbiA family prenyltransferase</fullName>
    </submittedName>
</protein>
<comment type="caution">
    <text evidence="7">The sequence shown here is derived from an EMBL/GenBank/DDBJ whole genome shotgun (WGS) entry which is preliminary data.</text>
</comment>
<evidence type="ECO:0000256" key="6">
    <source>
        <dbReference type="SAM" id="Phobius"/>
    </source>
</evidence>
<evidence type="ECO:0000313" key="8">
    <source>
        <dbReference type="Proteomes" id="UP001269144"/>
    </source>
</evidence>
<keyword evidence="4 6" id="KW-1133">Transmembrane helix</keyword>
<dbReference type="CDD" id="cd13963">
    <property type="entry name" value="PT_UbiA_2"/>
    <property type="match status" value="1"/>
</dbReference>
<keyword evidence="3 6" id="KW-0812">Transmembrane</keyword>
<dbReference type="SUPFAM" id="SSF56784">
    <property type="entry name" value="HAD-like"/>
    <property type="match status" value="1"/>
</dbReference>
<dbReference type="PANTHER" id="PTHR11048:SF5">
    <property type="entry name" value="DECAPRENYL-PHOSPHATE PHOSPHORIBOSYLTRANSFERASE"/>
    <property type="match status" value="1"/>
</dbReference>
<dbReference type="Proteomes" id="UP001269144">
    <property type="component" value="Unassembled WGS sequence"/>
</dbReference>
<keyword evidence="2" id="KW-1003">Cell membrane</keyword>
<comment type="subcellular location">
    <subcellularLocation>
        <location evidence="1">Membrane</location>
        <topology evidence="1">Multi-pass membrane protein</topology>
    </subcellularLocation>
</comment>
<dbReference type="Pfam" id="PF01040">
    <property type="entry name" value="UbiA"/>
    <property type="match status" value="1"/>
</dbReference>
<feature type="transmembrane region" description="Helical" evidence="6">
    <location>
        <begin position="342"/>
        <end position="360"/>
    </location>
</feature>
<evidence type="ECO:0000256" key="4">
    <source>
        <dbReference type="ARBA" id="ARBA00022989"/>
    </source>
</evidence>
<feature type="transmembrane region" description="Helical" evidence="6">
    <location>
        <begin position="266"/>
        <end position="287"/>
    </location>
</feature>
<evidence type="ECO:0000256" key="1">
    <source>
        <dbReference type="ARBA" id="ARBA00004141"/>
    </source>
</evidence>
<dbReference type="PANTHER" id="PTHR11048">
    <property type="entry name" value="PRENYLTRANSFERASES"/>
    <property type="match status" value="1"/>
</dbReference>
<feature type="transmembrane region" description="Helical" evidence="6">
    <location>
        <begin position="460"/>
        <end position="478"/>
    </location>
</feature>
<evidence type="ECO:0000256" key="3">
    <source>
        <dbReference type="ARBA" id="ARBA00022692"/>
    </source>
</evidence>
<feature type="transmembrane region" description="Helical" evidence="6">
    <location>
        <begin position="293"/>
        <end position="311"/>
    </location>
</feature>
<evidence type="ECO:0000256" key="5">
    <source>
        <dbReference type="ARBA" id="ARBA00023136"/>
    </source>
</evidence>
<dbReference type="NCBIfam" id="NF006088">
    <property type="entry name" value="PRK08238.1"/>
    <property type="match status" value="1"/>
</dbReference>
<dbReference type="Gene3D" id="3.40.50.1000">
    <property type="entry name" value="HAD superfamily/HAD-like"/>
    <property type="match status" value="1"/>
</dbReference>
<feature type="transmembrane region" description="Helical" evidence="6">
    <location>
        <begin position="423"/>
        <end position="440"/>
    </location>
</feature>
<feature type="transmembrane region" description="Helical" evidence="6">
    <location>
        <begin position="220"/>
        <end position="245"/>
    </location>
</feature>
<dbReference type="InterPro" id="IPR023214">
    <property type="entry name" value="HAD_sf"/>
</dbReference>
<dbReference type="RefSeq" id="WP_311160896.1">
    <property type="nucleotide sequence ID" value="NZ_JAVQLW010000001.1"/>
</dbReference>
<proteinExistence type="predicted"/>